<evidence type="ECO:0000256" key="1">
    <source>
        <dbReference type="SAM" id="MobiDB-lite"/>
    </source>
</evidence>
<evidence type="ECO:0000313" key="4">
    <source>
        <dbReference type="Proteomes" id="UP001225356"/>
    </source>
</evidence>
<evidence type="ECO:0000313" key="3">
    <source>
        <dbReference type="EMBL" id="MDP9848492.1"/>
    </source>
</evidence>
<comment type="caution">
    <text evidence="3">The sequence shown here is derived from an EMBL/GenBank/DDBJ whole genome shotgun (WGS) entry which is preliminary data.</text>
</comment>
<dbReference type="EMBL" id="JAUSQU010000001">
    <property type="protein sequence ID" value="MDP9848492.1"/>
    <property type="molecule type" value="Genomic_DNA"/>
</dbReference>
<feature type="transmembrane region" description="Helical" evidence="2">
    <location>
        <begin position="409"/>
        <end position="428"/>
    </location>
</feature>
<gene>
    <name evidence="3" type="ORF">J2853_007703</name>
</gene>
<sequence>MIERADQLVLEYVSRAADAAHGVLPPRQRIDFVGRLRKRIDAERTGAEGPEAVAKVLARFGDPAALVRREVRRLEGETPSGGVPETPGETGGAAEAVVPAPTPGSLTESLGEADRPAGVVVPAPASGLHDSAEPSSGRPASGESGSEWLDFPEASTGNPRRSHPYGAAPGAHHSGAGAPGSPAHEGTHDDAHEAVSADVPGPVPTGAPEPAARPRSSPIASGGDGPDDPAAEGVDANDPPTEEIPPTRDVVSQPETGPGPDERTGSVPAPRPGEGSGEGEGPKGATGSGRPRSVTPPGVAKARQEAERLLARKQARKQARRRFNLPRRKHRQPRSREDVVAGESDARTVLLGHHREVVGMALLGLAGLLIPFPFAPIAIFQIPVLVWAVAALVVVFCEAWENVDKVRGIGAPILSYTIGGSLVALIRAREDLGLVVEQFFTISGFMFMMGSAAGVFWLAYRLFNPVTPTGRRNG</sequence>
<keyword evidence="4" id="KW-1185">Reference proteome</keyword>
<feature type="transmembrane region" description="Helical" evidence="2">
    <location>
        <begin position="380"/>
        <end position="397"/>
    </location>
</feature>
<feature type="compositionally biased region" description="Gly residues" evidence="1">
    <location>
        <begin position="274"/>
        <end position="287"/>
    </location>
</feature>
<reference evidence="3 4" key="1">
    <citation type="submission" date="2023-07" db="EMBL/GenBank/DDBJ databases">
        <title>Sequencing the genomes of 1000 actinobacteria strains.</title>
        <authorList>
            <person name="Klenk H.-P."/>
        </authorList>
    </citation>
    <scope>NUCLEOTIDE SEQUENCE [LARGE SCALE GENOMIC DNA]</scope>
    <source>
        <strain evidence="3 4">DSM 46740</strain>
    </source>
</reference>
<name>A0ABT9QNZ2_9ACTN</name>
<dbReference type="Proteomes" id="UP001225356">
    <property type="component" value="Unassembled WGS sequence"/>
</dbReference>
<evidence type="ECO:0000256" key="2">
    <source>
        <dbReference type="SAM" id="Phobius"/>
    </source>
</evidence>
<keyword evidence="2" id="KW-0812">Transmembrane</keyword>
<proteinExistence type="predicted"/>
<feature type="transmembrane region" description="Helical" evidence="2">
    <location>
        <begin position="440"/>
        <end position="463"/>
    </location>
</feature>
<keyword evidence="2" id="KW-0472">Membrane</keyword>
<accession>A0ABT9QNZ2</accession>
<organism evidence="3 4">
    <name type="scientific">Streptosporangium lutulentum</name>
    <dbReference type="NCBI Taxonomy" id="1461250"/>
    <lineage>
        <taxon>Bacteria</taxon>
        <taxon>Bacillati</taxon>
        <taxon>Actinomycetota</taxon>
        <taxon>Actinomycetes</taxon>
        <taxon>Streptosporangiales</taxon>
        <taxon>Streptosporangiaceae</taxon>
        <taxon>Streptosporangium</taxon>
    </lineage>
</organism>
<feature type="compositionally biased region" description="Low complexity" evidence="1">
    <location>
        <begin position="208"/>
        <end position="221"/>
    </location>
</feature>
<feature type="compositionally biased region" description="Basic residues" evidence="1">
    <location>
        <begin position="311"/>
        <end position="333"/>
    </location>
</feature>
<feature type="compositionally biased region" description="Low complexity" evidence="1">
    <location>
        <begin position="77"/>
        <end position="88"/>
    </location>
</feature>
<dbReference type="RefSeq" id="WP_307565823.1">
    <property type="nucleotide sequence ID" value="NZ_JAUSQU010000001.1"/>
</dbReference>
<feature type="compositionally biased region" description="Basic and acidic residues" evidence="1">
    <location>
        <begin position="185"/>
        <end position="195"/>
    </location>
</feature>
<protein>
    <submittedName>
        <fullName evidence="3">Uncharacterized protein</fullName>
    </submittedName>
</protein>
<feature type="compositionally biased region" description="Low complexity" evidence="1">
    <location>
        <begin position="164"/>
        <end position="184"/>
    </location>
</feature>
<keyword evidence="2" id="KW-1133">Transmembrane helix</keyword>
<feature type="region of interest" description="Disordered" evidence="1">
    <location>
        <begin position="72"/>
        <end position="340"/>
    </location>
</feature>